<accession>A0A921G202</accession>
<dbReference type="EMBL" id="DYWT01000248">
    <property type="protein sequence ID" value="HJF33229.1"/>
    <property type="molecule type" value="Genomic_DNA"/>
</dbReference>
<feature type="non-terminal residue" evidence="1">
    <location>
        <position position="54"/>
    </location>
</feature>
<gene>
    <name evidence="1" type="ORF">K8V56_15820</name>
</gene>
<dbReference type="InterPro" id="IPR013078">
    <property type="entry name" value="His_Pase_superF_clade-1"/>
</dbReference>
<reference evidence="1" key="1">
    <citation type="journal article" date="2021" name="PeerJ">
        <title>Extensive microbial diversity within the chicken gut microbiome revealed by metagenomics and culture.</title>
        <authorList>
            <person name="Gilroy R."/>
            <person name="Ravi A."/>
            <person name="Getino M."/>
            <person name="Pursley I."/>
            <person name="Horton D.L."/>
            <person name="Alikhan N.F."/>
            <person name="Baker D."/>
            <person name="Gharbi K."/>
            <person name="Hall N."/>
            <person name="Watson M."/>
            <person name="Adriaenssens E.M."/>
            <person name="Foster-Nyarko E."/>
            <person name="Jarju S."/>
            <person name="Secka A."/>
            <person name="Antonio M."/>
            <person name="Oren A."/>
            <person name="Chaudhuri R.R."/>
            <person name="La Ragione R."/>
            <person name="Hildebrand F."/>
            <person name="Pallen M.J."/>
        </authorList>
    </citation>
    <scope>NUCLEOTIDE SEQUENCE</scope>
    <source>
        <strain evidence="1">CHK171-7178</strain>
    </source>
</reference>
<dbReference type="CDD" id="cd07067">
    <property type="entry name" value="HP_PGM_like"/>
    <property type="match status" value="1"/>
</dbReference>
<dbReference type="Pfam" id="PF00300">
    <property type="entry name" value="His_Phos_1"/>
    <property type="match status" value="1"/>
</dbReference>
<dbReference type="AlphaFoldDB" id="A0A921G202"/>
<sequence length="54" mass="6036">MGNIILIQHCQSAHHINNMSGGWTDTPLTDLGRKQAKLIGDKLKEEIEDSNEYA</sequence>
<protein>
    <submittedName>
        <fullName evidence="1">Histidine phosphatase family protein</fullName>
    </submittedName>
</protein>
<dbReference type="InterPro" id="IPR029033">
    <property type="entry name" value="His_PPase_superfam"/>
</dbReference>
<proteinExistence type="predicted"/>
<organism evidence="1 2">
    <name type="scientific">Sporosarcina psychrophila</name>
    <name type="common">Bacillus psychrophilus</name>
    <dbReference type="NCBI Taxonomy" id="1476"/>
    <lineage>
        <taxon>Bacteria</taxon>
        <taxon>Bacillati</taxon>
        <taxon>Bacillota</taxon>
        <taxon>Bacilli</taxon>
        <taxon>Bacillales</taxon>
        <taxon>Caryophanaceae</taxon>
        <taxon>Sporosarcina</taxon>
    </lineage>
</organism>
<name>A0A921G202_SPOPS</name>
<comment type="caution">
    <text evidence="1">The sequence shown here is derived from an EMBL/GenBank/DDBJ whole genome shotgun (WGS) entry which is preliminary data.</text>
</comment>
<evidence type="ECO:0000313" key="2">
    <source>
        <dbReference type="Proteomes" id="UP000698173"/>
    </source>
</evidence>
<reference evidence="1" key="2">
    <citation type="submission" date="2021-09" db="EMBL/GenBank/DDBJ databases">
        <authorList>
            <person name="Gilroy R."/>
        </authorList>
    </citation>
    <scope>NUCLEOTIDE SEQUENCE</scope>
    <source>
        <strain evidence="1">CHK171-7178</strain>
    </source>
</reference>
<dbReference type="Proteomes" id="UP000698173">
    <property type="component" value="Unassembled WGS sequence"/>
</dbReference>
<dbReference type="SUPFAM" id="SSF53254">
    <property type="entry name" value="Phosphoglycerate mutase-like"/>
    <property type="match status" value="1"/>
</dbReference>
<dbReference type="Gene3D" id="3.40.50.1240">
    <property type="entry name" value="Phosphoglycerate mutase-like"/>
    <property type="match status" value="1"/>
</dbReference>
<evidence type="ECO:0000313" key="1">
    <source>
        <dbReference type="EMBL" id="HJF33229.1"/>
    </source>
</evidence>